<comment type="caution">
    <text evidence="2">The sequence shown here is derived from an EMBL/GenBank/DDBJ whole genome shotgun (WGS) entry which is preliminary data.</text>
</comment>
<evidence type="ECO:0000256" key="1">
    <source>
        <dbReference type="SAM" id="MobiDB-lite"/>
    </source>
</evidence>
<feature type="region of interest" description="Disordered" evidence="1">
    <location>
        <begin position="12"/>
        <end position="32"/>
    </location>
</feature>
<feature type="compositionally biased region" description="Polar residues" evidence="1">
    <location>
        <begin position="17"/>
        <end position="32"/>
    </location>
</feature>
<name>A0A919QCB9_9ACTN</name>
<gene>
    <name evidence="2" type="ORF">Aph01nite_43730</name>
</gene>
<keyword evidence="3" id="KW-1185">Reference proteome</keyword>
<dbReference type="EMBL" id="BOOA01000035">
    <property type="protein sequence ID" value="GIH26063.1"/>
    <property type="molecule type" value="Genomic_DNA"/>
</dbReference>
<sequence>MATGSIPLLIAAATPPDGTTNNAAPSTQRVKTSASAPTPYFLQAAFDATTKEQLTWSWRMPANYASGLTVKVTYKMASATTGGVVIEARVAAISPGDATDADAKAFGSANTSSTSTVPGTAGHEAEISLAVANNDSLAPGDHVVFYLARDPGAGGDTAAGDMEIVAVSLDYTTT</sequence>
<reference evidence="2" key="1">
    <citation type="submission" date="2021-01" db="EMBL/GenBank/DDBJ databases">
        <title>Whole genome shotgun sequence of Acrocarpospora phusangensis NBRC 108782.</title>
        <authorList>
            <person name="Komaki H."/>
            <person name="Tamura T."/>
        </authorList>
    </citation>
    <scope>NUCLEOTIDE SEQUENCE</scope>
    <source>
        <strain evidence="2">NBRC 108782</strain>
    </source>
</reference>
<dbReference type="RefSeq" id="WP_204042754.1">
    <property type="nucleotide sequence ID" value="NZ_BOOA01000035.1"/>
</dbReference>
<protein>
    <submittedName>
        <fullName evidence="2">Uncharacterized protein</fullName>
    </submittedName>
</protein>
<evidence type="ECO:0000313" key="2">
    <source>
        <dbReference type="EMBL" id="GIH26063.1"/>
    </source>
</evidence>
<evidence type="ECO:0000313" key="3">
    <source>
        <dbReference type="Proteomes" id="UP000640052"/>
    </source>
</evidence>
<dbReference type="Proteomes" id="UP000640052">
    <property type="component" value="Unassembled WGS sequence"/>
</dbReference>
<proteinExistence type="predicted"/>
<accession>A0A919QCB9</accession>
<organism evidence="2 3">
    <name type="scientific">Acrocarpospora phusangensis</name>
    <dbReference type="NCBI Taxonomy" id="1070424"/>
    <lineage>
        <taxon>Bacteria</taxon>
        <taxon>Bacillati</taxon>
        <taxon>Actinomycetota</taxon>
        <taxon>Actinomycetes</taxon>
        <taxon>Streptosporangiales</taxon>
        <taxon>Streptosporangiaceae</taxon>
        <taxon>Acrocarpospora</taxon>
    </lineage>
</organism>
<dbReference type="AlphaFoldDB" id="A0A919QCB9"/>